<evidence type="ECO:0000313" key="7">
    <source>
        <dbReference type="EMBL" id="PPR06160.1"/>
    </source>
</evidence>
<feature type="compositionally biased region" description="Basic residues" evidence="6">
    <location>
        <begin position="413"/>
        <end position="424"/>
    </location>
</feature>
<comment type="subcellular location">
    <subcellularLocation>
        <location evidence="1">Nucleus</location>
    </subcellularLocation>
</comment>
<dbReference type="Proteomes" id="UP000284842">
    <property type="component" value="Unassembled WGS sequence"/>
</dbReference>
<evidence type="ECO:0000256" key="4">
    <source>
        <dbReference type="ARBA" id="ARBA00023163"/>
    </source>
</evidence>
<feature type="region of interest" description="Disordered" evidence="6">
    <location>
        <begin position="84"/>
        <end position="160"/>
    </location>
</feature>
<feature type="compositionally biased region" description="Low complexity" evidence="6">
    <location>
        <begin position="121"/>
        <end position="134"/>
    </location>
</feature>
<dbReference type="EMBL" id="NHTK01000699">
    <property type="protein sequence ID" value="PPR06160.1"/>
    <property type="molecule type" value="Genomic_DNA"/>
</dbReference>
<sequence length="424" mass="44845">MPPKTGLFNVPYGSGHNQSANGIATSSSMVGHGPGIMTHATLTGPGTSSGGPSGGKASRTIGGGGGGGVGMGTFSVPMDVVNGEAYPHQSIGPGQHPSHHSLPQHQQHPLAHNQHQHSHMMGHGSSQGAGSSRQHGQHEEGRKEKKRKDPSKLGKEVVDRRDDRNFLDNVNALHGLSHALITRPDVYSMFRLRLYPITMERSALLAQYESEERYAVELAQVAYDEERERVEDEWKRGREKVRERLLEGIEERRKRAREEKEGEGTSGDATLDSHSRPPITRKLRNKLGTSPPPTPLNVFANPLLPGATAAGGLASNLPITTGPFLNPHSLAVDELPSPFPLPLTHTSISNGGGAGGGGAGAGGAGAGGTGRRRAKGGGGHQGQAVGGLGKSLLIFNNTKDIELENDMNEIRRGNKRRRAAAGKS</sequence>
<dbReference type="InParanoid" id="A0A409YT36"/>
<dbReference type="AlphaFoldDB" id="A0A409YT36"/>
<gene>
    <name evidence="7" type="ORF">CVT24_000707</name>
</gene>
<dbReference type="GO" id="GO:0010468">
    <property type="term" value="P:regulation of gene expression"/>
    <property type="evidence" value="ECO:0007669"/>
    <property type="project" value="UniProtKB-ARBA"/>
</dbReference>
<reference evidence="7 8" key="1">
    <citation type="journal article" date="2018" name="Evol. Lett.">
        <title>Horizontal gene cluster transfer increased hallucinogenic mushroom diversity.</title>
        <authorList>
            <person name="Reynolds H.T."/>
            <person name="Vijayakumar V."/>
            <person name="Gluck-Thaler E."/>
            <person name="Korotkin H.B."/>
            <person name="Matheny P.B."/>
            <person name="Slot J.C."/>
        </authorList>
    </citation>
    <scope>NUCLEOTIDE SEQUENCE [LARGE SCALE GENOMIC DNA]</scope>
    <source>
        <strain evidence="7 8">2629</strain>
    </source>
</reference>
<feature type="region of interest" description="Disordered" evidence="6">
    <location>
        <begin position="253"/>
        <end position="300"/>
    </location>
</feature>
<feature type="compositionally biased region" description="Low complexity" evidence="6">
    <location>
        <begin position="100"/>
        <end position="113"/>
    </location>
</feature>
<feature type="region of interest" description="Disordered" evidence="6">
    <location>
        <begin position="347"/>
        <end position="389"/>
    </location>
</feature>
<name>A0A409YT36_9AGAR</name>
<dbReference type="GO" id="GO:0005654">
    <property type="term" value="C:nucleoplasm"/>
    <property type="evidence" value="ECO:0007669"/>
    <property type="project" value="UniProtKB-ARBA"/>
</dbReference>
<organism evidence="7 8">
    <name type="scientific">Panaeolus cyanescens</name>
    <dbReference type="NCBI Taxonomy" id="181874"/>
    <lineage>
        <taxon>Eukaryota</taxon>
        <taxon>Fungi</taxon>
        <taxon>Dikarya</taxon>
        <taxon>Basidiomycota</taxon>
        <taxon>Agaricomycotina</taxon>
        <taxon>Agaricomycetes</taxon>
        <taxon>Agaricomycetidae</taxon>
        <taxon>Agaricales</taxon>
        <taxon>Agaricineae</taxon>
        <taxon>Galeropsidaceae</taxon>
        <taxon>Panaeolus</taxon>
    </lineage>
</organism>
<dbReference type="STRING" id="181874.A0A409YT36"/>
<evidence type="ECO:0000256" key="5">
    <source>
        <dbReference type="ARBA" id="ARBA00023242"/>
    </source>
</evidence>
<dbReference type="OrthoDB" id="70376at2759"/>
<keyword evidence="8" id="KW-1185">Reference proteome</keyword>
<dbReference type="InterPro" id="IPR013907">
    <property type="entry name" value="Sds3"/>
</dbReference>
<evidence type="ECO:0000256" key="6">
    <source>
        <dbReference type="SAM" id="MobiDB-lite"/>
    </source>
</evidence>
<accession>A0A409YT36</accession>
<evidence type="ECO:0000256" key="1">
    <source>
        <dbReference type="ARBA" id="ARBA00004123"/>
    </source>
</evidence>
<evidence type="ECO:0000256" key="2">
    <source>
        <dbReference type="ARBA" id="ARBA00022491"/>
    </source>
</evidence>
<evidence type="ECO:0000313" key="8">
    <source>
        <dbReference type="Proteomes" id="UP000284842"/>
    </source>
</evidence>
<keyword evidence="4" id="KW-0804">Transcription</keyword>
<feature type="region of interest" description="Disordered" evidence="6">
    <location>
        <begin position="403"/>
        <end position="424"/>
    </location>
</feature>
<proteinExistence type="predicted"/>
<dbReference type="SMART" id="SM01401">
    <property type="entry name" value="Sds3"/>
    <property type="match status" value="1"/>
</dbReference>
<comment type="caution">
    <text evidence="7">The sequence shown here is derived from an EMBL/GenBank/DDBJ whole genome shotgun (WGS) entry which is preliminary data.</text>
</comment>
<feature type="compositionally biased region" description="Gly residues" evidence="6">
    <location>
        <begin position="350"/>
        <end position="369"/>
    </location>
</feature>
<keyword evidence="3" id="KW-0805">Transcription regulation</keyword>
<keyword evidence="2" id="KW-0678">Repressor</keyword>
<evidence type="ECO:0000256" key="3">
    <source>
        <dbReference type="ARBA" id="ARBA00023015"/>
    </source>
</evidence>
<feature type="compositionally biased region" description="Gly residues" evidence="6">
    <location>
        <begin position="376"/>
        <end position="389"/>
    </location>
</feature>
<feature type="compositionally biased region" description="Gly residues" evidence="6">
    <location>
        <begin position="61"/>
        <end position="70"/>
    </location>
</feature>
<feature type="compositionally biased region" description="Basic and acidic residues" evidence="6">
    <location>
        <begin position="150"/>
        <end position="160"/>
    </location>
</feature>
<keyword evidence="5" id="KW-0539">Nucleus</keyword>
<protein>
    <submittedName>
        <fullName evidence="7">Uncharacterized protein</fullName>
    </submittedName>
</protein>
<feature type="region of interest" description="Disordered" evidence="6">
    <location>
        <begin position="44"/>
        <end position="70"/>
    </location>
</feature>
<feature type="compositionally biased region" description="Basic and acidic residues" evidence="6">
    <location>
        <begin position="253"/>
        <end position="263"/>
    </location>
</feature>